<dbReference type="PANTHER" id="PTHR30032">
    <property type="entry name" value="N-ACETYLMURAMOYL-L-ALANINE AMIDASE-RELATED"/>
    <property type="match status" value="1"/>
</dbReference>
<accession>A0A3G2R2J3</accession>
<evidence type="ECO:0000259" key="1">
    <source>
        <dbReference type="SMART" id="SM00646"/>
    </source>
</evidence>
<organism evidence="2 3">
    <name type="scientific">Biomaibacter acetigenes</name>
    <dbReference type="NCBI Taxonomy" id="2316383"/>
    <lineage>
        <taxon>Bacteria</taxon>
        <taxon>Bacillati</taxon>
        <taxon>Bacillota</taxon>
        <taxon>Clostridia</taxon>
        <taxon>Thermosediminibacterales</taxon>
        <taxon>Tepidanaerobacteraceae</taxon>
        <taxon>Biomaibacter</taxon>
    </lineage>
</organism>
<dbReference type="Pfam" id="PF01520">
    <property type="entry name" value="Amidase_3"/>
    <property type="match status" value="1"/>
</dbReference>
<reference evidence="2 3" key="1">
    <citation type="submission" date="2018-10" db="EMBL/GenBank/DDBJ databases">
        <authorList>
            <person name="Zhang X."/>
        </authorList>
    </citation>
    <scope>NUCLEOTIDE SEQUENCE [LARGE SCALE GENOMIC DNA]</scope>
    <source>
        <strain evidence="2 3">SK-G1</strain>
    </source>
</reference>
<dbReference type="AlphaFoldDB" id="A0A3G2R2J3"/>
<dbReference type="InterPro" id="IPR002508">
    <property type="entry name" value="MurNAc-LAA_cat"/>
</dbReference>
<dbReference type="Gene3D" id="3.40.630.40">
    <property type="entry name" value="Zn-dependent exopeptidases"/>
    <property type="match status" value="1"/>
</dbReference>
<dbReference type="RefSeq" id="WP_122013779.1">
    <property type="nucleotide sequence ID" value="NZ_CP033169.1"/>
</dbReference>
<dbReference type="SUPFAM" id="SSF53187">
    <property type="entry name" value="Zn-dependent exopeptidases"/>
    <property type="match status" value="1"/>
</dbReference>
<dbReference type="Proteomes" id="UP000280960">
    <property type="component" value="Chromosome"/>
</dbReference>
<name>A0A3G2R2J3_9FIRM</name>
<dbReference type="GO" id="GO:0008745">
    <property type="term" value="F:N-acetylmuramoyl-L-alanine amidase activity"/>
    <property type="evidence" value="ECO:0007669"/>
    <property type="project" value="InterPro"/>
</dbReference>
<dbReference type="InterPro" id="IPR014225">
    <property type="entry name" value="Spore_II_D_firmicutes"/>
</dbReference>
<feature type="domain" description="MurNAc-LAA" evidence="1">
    <location>
        <begin position="360"/>
        <end position="470"/>
    </location>
</feature>
<dbReference type="NCBIfam" id="TIGR02870">
    <property type="entry name" value="spore_II_D"/>
    <property type="match status" value="1"/>
</dbReference>
<dbReference type="SMART" id="SM00646">
    <property type="entry name" value="Ami_3"/>
    <property type="match status" value="1"/>
</dbReference>
<dbReference type="GO" id="GO:0030435">
    <property type="term" value="P:sporulation resulting in formation of a cellular spore"/>
    <property type="evidence" value="ECO:0007669"/>
    <property type="project" value="InterPro"/>
</dbReference>
<dbReference type="GO" id="GO:0030288">
    <property type="term" value="C:outer membrane-bounded periplasmic space"/>
    <property type="evidence" value="ECO:0007669"/>
    <property type="project" value="TreeGrafter"/>
</dbReference>
<dbReference type="InterPro" id="IPR051922">
    <property type="entry name" value="Bact_Sporulation_Assoc"/>
</dbReference>
<dbReference type="PANTHER" id="PTHR30032:SF1">
    <property type="entry name" value="N-ACETYLMURAMOYL-L-ALANINE AMIDASE LYTC"/>
    <property type="match status" value="1"/>
</dbReference>
<dbReference type="CDD" id="cd02696">
    <property type="entry name" value="MurNAc-LAA"/>
    <property type="match status" value="1"/>
</dbReference>
<keyword evidence="3" id="KW-1185">Reference proteome</keyword>
<dbReference type="Pfam" id="PF08486">
    <property type="entry name" value="SpoIID"/>
    <property type="match status" value="1"/>
</dbReference>
<sequence>MTCESEVLSIKLYNAEKQEARILDLEEYVVGAVAASMPPEFPKEALKAQAVCCRTMAAKRMRIFGGSGCRRQQDFDVCNDANHCQGFLDEEDRQRLWQSRYEEYTQKIRQAVEETRELILVYNDNPIEAIYHPACGGYTEDSENVWGNRVSYLRRVECIYCKDSPYWKTTRNFSVRELKRRLGINFDDNQVDKKEIPGLIDRVSSTAAGRIKKMRIGDMLFDGDEVRNLLNLSSTRFSWKVSSISFQVMGMGHGLGLCQYGARGMALLGFPVDEILKFYFTGVELKALEKPTSSKPLKGKTIVLDPGHGGDSGSAGPMGLSEGYVNLEIARVLAEGLEKEGATVFLTRDKNAFKSLAERVKFSNDKKPDITISIHQNVFMDDRMGGTETFYYPGDAEGKKLAEHIQRQLVSALMLHDLGAKQADLYVLRETNNPSVLVNVAFLSNPEEERLLSEPEFRQKAARAIIEGVILYYQE</sequence>
<dbReference type="EMBL" id="CP033169">
    <property type="protein sequence ID" value="AYO29267.1"/>
    <property type="molecule type" value="Genomic_DNA"/>
</dbReference>
<protein>
    <submittedName>
        <fullName evidence="2">Stage II sporulation protein D</fullName>
    </submittedName>
</protein>
<gene>
    <name evidence="2" type="primary">spoIID</name>
    <name evidence="2" type="ORF">D2962_00410</name>
</gene>
<evidence type="ECO:0000313" key="2">
    <source>
        <dbReference type="EMBL" id="AYO29267.1"/>
    </source>
</evidence>
<dbReference type="NCBIfam" id="TIGR02669">
    <property type="entry name" value="SpoIID_LytB"/>
    <property type="match status" value="1"/>
</dbReference>
<dbReference type="KEGG" id="bacg:D2962_00410"/>
<dbReference type="GO" id="GO:0009253">
    <property type="term" value="P:peptidoglycan catabolic process"/>
    <property type="evidence" value="ECO:0007669"/>
    <property type="project" value="InterPro"/>
</dbReference>
<dbReference type="InterPro" id="IPR013693">
    <property type="entry name" value="SpoIID/LytB_N"/>
</dbReference>
<evidence type="ECO:0000313" key="3">
    <source>
        <dbReference type="Proteomes" id="UP000280960"/>
    </source>
</evidence>
<dbReference type="InterPro" id="IPR013486">
    <property type="entry name" value="SpoIID/LytB"/>
</dbReference>
<proteinExistence type="predicted"/>